<keyword evidence="1" id="KW-1133">Transmembrane helix</keyword>
<evidence type="ECO:0000313" key="2">
    <source>
        <dbReference type="EMBL" id="NYB73057.1"/>
    </source>
</evidence>
<proteinExistence type="predicted"/>
<dbReference type="EMBL" id="JACBNQ010000002">
    <property type="protein sequence ID" value="NYB73057.1"/>
    <property type="molecule type" value="Genomic_DNA"/>
</dbReference>
<evidence type="ECO:0000313" key="3">
    <source>
        <dbReference type="Proteomes" id="UP000611629"/>
    </source>
</evidence>
<dbReference type="AlphaFoldDB" id="A0A974GV66"/>
<protein>
    <submittedName>
        <fullName evidence="2">DUF5317 family protein</fullName>
    </submittedName>
</protein>
<name>A0A974GV66_SEDHY</name>
<dbReference type="RefSeq" id="WP_179236753.1">
    <property type="nucleotide sequence ID" value="NZ_JACBNQ010000002.1"/>
</dbReference>
<comment type="caution">
    <text evidence="2">The sequence shown here is derived from an EMBL/GenBank/DDBJ whole genome shotgun (WGS) entry which is preliminary data.</text>
</comment>
<feature type="transmembrane region" description="Helical" evidence="1">
    <location>
        <begin position="32"/>
        <end position="52"/>
    </location>
</feature>
<organism evidence="2 3">
    <name type="scientific">Sedimentibacter hydroxybenzoicus DSM 7310</name>
    <dbReference type="NCBI Taxonomy" id="1123245"/>
    <lineage>
        <taxon>Bacteria</taxon>
        <taxon>Bacillati</taxon>
        <taxon>Bacillota</taxon>
        <taxon>Tissierellia</taxon>
        <taxon>Sedimentibacter</taxon>
    </lineage>
</organism>
<feature type="transmembrane region" description="Helical" evidence="1">
    <location>
        <begin position="82"/>
        <end position="99"/>
    </location>
</feature>
<dbReference type="InterPro" id="IPR035168">
    <property type="entry name" value="DUF5317"/>
</dbReference>
<feature type="transmembrane region" description="Helical" evidence="1">
    <location>
        <begin position="148"/>
        <end position="173"/>
    </location>
</feature>
<feature type="transmembrane region" description="Helical" evidence="1">
    <location>
        <begin position="58"/>
        <end position="75"/>
    </location>
</feature>
<reference evidence="2" key="1">
    <citation type="submission" date="2020-07" db="EMBL/GenBank/DDBJ databases">
        <title>Genomic analysis of a strain of Sedimentibacter Hydroxybenzoicus DSM7310.</title>
        <authorList>
            <person name="Ma S."/>
        </authorList>
    </citation>
    <scope>NUCLEOTIDE SEQUENCE</scope>
    <source>
        <strain evidence="2">DSM 7310</strain>
    </source>
</reference>
<dbReference type="Pfam" id="PF17248">
    <property type="entry name" value="DUF5317"/>
    <property type="match status" value="1"/>
</dbReference>
<gene>
    <name evidence="2" type="ORF">HZF24_02760</name>
</gene>
<dbReference type="Proteomes" id="UP000611629">
    <property type="component" value="Unassembled WGS sequence"/>
</dbReference>
<evidence type="ECO:0000256" key="1">
    <source>
        <dbReference type="SAM" id="Phobius"/>
    </source>
</evidence>
<keyword evidence="1" id="KW-0472">Membrane</keyword>
<accession>A0A974GV66</accession>
<sequence>MFLEALVLGIIIGFLRRGKISRLAYVRFNFKFLIFISALLYLAIIVMNLGLFDYSSNLYSIFLLMTYIFTGLFLIANLSMKFMVIPLIGLGANLLAFLANSFKFPLSSEAAAKLYGTEIYELLISGKMLFFTPAETASLSFLGNIITIGNWIIVSVGDLIAAIGVAMVVQSIISDKFIQNRNRITFSKDILR</sequence>
<keyword evidence="1" id="KW-0812">Transmembrane</keyword>
<keyword evidence="3" id="KW-1185">Reference proteome</keyword>